<organism evidence="2 3">
    <name type="scientific">Penaeus vannamei</name>
    <name type="common">Whiteleg shrimp</name>
    <name type="synonym">Litopenaeus vannamei</name>
    <dbReference type="NCBI Taxonomy" id="6689"/>
    <lineage>
        <taxon>Eukaryota</taxon>
        <taxon>Metazoa</taxon>
        <taxon>Ecdysozoa</taxon>
        <taxon>Arthropoda</taxon>
        <taxon>Crustacea</taxon>
        <taxon>Multicrustacea</taxon>
        <taxon>Malacostraca</taxon>
        <taxon>Eumalacostraca</taxon>
        <taxon>Eucarida</taxon>
        <taxon>Decapoda</taxon>
        <taxon>Dendrobranchiata</taxon>
        <taxon>Penaeoidea</taxon>
        <taxon>Penaeidae</taxon>
        <taxon>Penaeus</taxon>
    </lineage>
</organism>
<evidence type="ECO:0000313" key="2">
    <source>
        <dbReference type="EMBL" id="ROT79520.1"/>
    </source>
</evidence>
<dbReference type="Proteomes" id="UP000283509">
    <property type="component" value="Unassembled WGS sequence"/>
</dbReference>
<dbReference type="GO" id="GO:0005615">
    <property type="term" value="C:extracellular space"/>
    <property type="evidence" value="ECO:0007669"/>
    <property type="project" value="InterPro"/>
</dbReference>
<dbReference type="InterPro" id="IPR036595">
    <property type="entry name" value="A-macroglobulin_rcpt-bd_sf"/>
</dbReference>
<dbReference type="SUPFAM" id="SSF48239">
    <property type="entry name" value="Terpenoid cyclases/Protein prenyltransferases"/>
    <property type="match status" value="1"/>
</dbReference>
<accession>A0A423TSX3</accession>
<dbReference type="PANTHER" id="PTHR11412:SF171">
    <property type="entry name" value="PREGNANCY ZONE PROTEIN-LIKE PROTEIN"/>
    <property type="match status" value="1"/>
</dbReference>
<evidence type="ECO:0000259" key="1">
    <source>
        <dbReference type="SMART" id="SM01361"/>
    </source>
</evidence>
<name>A0A423TSX3_PENVA</name>
<dbReference type="InterPro" id="IPR009048">
    <property type="entry name" value="A-macroglobulin_rcpt-bd"/>
</dbReference>
<comment type="caution">
    <text evidence="2">The sequence shown here is derived from an EMBL/GenBank/DDBJ whole genome shotgun (WGS) entry which is preliminary data.</text>
</comment>
<keyword evidence="3" id="KW-1185">Reference proteome</keyword>
<dbReference type="OrthoDB" id="6348147at2759"/>
<feature type="domain" description="Alpha-macroglobulin receptor-binding" evidence="1">
    <location>
        <begin position="242"/>
        <end position="332"/>
    </location>
</feature>
<gene>
    <name evidence="2" type="ORF">C7M84_001751</name>
</gene>
<dbReference type="SMART" id="SM01361">
    <property type="entry name" value="A2M_recep"/>
    <property type="match status" value="1"/>
</dbReference>
<dbReference type="Pfam" id="PF07677">
    <property type="entry name" value="A2M_recep"/>
    <property type="match status" value="1"/>
</dbReference>
<dbReference type="STRING" id="6689.A0A423TSX3"/>
<sequence length="340" mass="37794">MPLTAYVLIAIYESGLDVDNGTRSDLVQCLLSPSKRTKIDPYALALKAYALVLAEYPGAEEVVQELLRMATDLGLILFWKLEEAVGSHHARTVETAGYALLAMVALNPKKYAGEAKKIVQFVDTVVALQALALYEQVFYEGSLDVVVTVTATAEDFAHAFKVTEANKLLQQRETLRVFPTSVSYTVEGRGCVVIQTVLRYNVPEAIPSNAFSLRINATNNAKKCALKHMEICSAYLLPDGASNMVGIEIRFVSGFAPPRDELERVVRENGEVLKRYEFKGNRLTFYASEFVTGKEFCVDFDVVREVEVKDAKPGIVNVYDYYEPEVAVNKEFEFPPTEGC</sequence>
<dbReference type="InterPro" id="IPR050473">
    <property type="entry name" value="A2M/Complement_sys"/>
</dbReference>
<protein>
    <submittedName>
        <fullName evidence="2">Alpha2-macroglobulin-like</fullName>
    </submittedName>
</protein>
<dbReference type="Pfam" id="PF07678">
    <property type="entry name" value="TED_complement"/>
    <property type="match status" value="1"/>
</dbReference>
<dbReference type="Gene3D" id="1.50.10.20">
    <property type="match status" value="1"/>
</dbReference>
<reference evidence="2 3" key="1">
    <citation type="submission" date="2018-04" db="EMBL/GenBank/DDBJ databases">
        <authorList>
            <person name="Zhang X."/>
            <person name="Yuan J."/>
            <person name="Li F."/>
            <person name="Xiang J."/>
        </authorList>
    </citation>
    <scope>NUCLEOTIDE SEQUENCE [LARGE SCALE GENOMIC DNA]</scope>
    <source>
        <tissue evidence="2">Muscle</tissue>
    </source>
</reference>
<dbReference type="InterPro" id="IPR008930">
    <property type="entry name" value="Terpenoid_cyclase/PrenylTrfase"/>
</dbReference>
<dbReference type="InterPro" id="IPR011626">
    <property type="entry name" value="Alpha-macroglobulin_TED"/>
</dbReference>
<reference evidence="2 3" key="2">
    <citation type="submission" date="2019-01" db="EMBL/GenBank/DDBJ databases">
        <title>The decoding of complex shrimp genome reveals the adaptation for benthos swimmer, frequently molting mechanism and breeding impact on genome.</title>
        <authorList>
            <person name="Sun Y."/>
            <person name="Gao Y."/>
            <person name="Yu Y."/>
        </authorList>
    </citation>
    <scope>NUCLEOTIDE SEQUENCE [LARGE SCALE GENOMIC DNA]</scope>
    <source>
        <tissue evidence="2">Muscle</tissue>
    </source>
</reference>
<proteinExistence type="predicted"/>
<dbReference type="PANTHER" id="PTHR11412">
    <property type="entry name" value="MACROGLOBULIN / COMPLEMENT"/>
    <property type="match status" value="1"/>
</dbReference>
<evidence type="ECO:0000313" key="3">
    <source>
        <dbReference type="Proteomes" id="UP000283509"/>
    </source>
</evidence>
<dbReference type="Gene3D" id="2.60.40.690">
    <property type="entry name" value="Alpha-macroglobulin, receptor-binding domain"/>
    <property type="match status" value="1"/>
</dbReference>
<dbReference type="EMBL" id="QCYY01001232">
    <property type="protein sequence ID" value="ROT79520.1"/>
    <property type="molecule type" value="Genomic_DNA"/>
</dbReference>
<dbReference type="AlphaFoldDB" id="A0A423TSX3"/>
<dbReference type="SUPFAM" id="SSF49410">
    <property type="entry name" value="Alpha-macroglobulin receptor domain"/>
    <property type="match status" value="1"/>
</dbReference>